<feature type="domain" description="Trichome birefringence-like C-terminal" evidence="2">
    <location>
        <begin position="108"/>
        <end position="399"/>
    </location>
</feature>
<sequence>MVKLLKFEWNPFSLHKHSHLCVKLAVSLFLIGLSFRLLFSSPSTPVPSLSPSLSASDDPPFVEKPSEIKHATPVPAQTPISAEIPEFSDQIGPTGYLYWRWSPRGCELPQFDPQRFLDLMRNKSWAFVGDSISRNHVQSLLCILSKVEKAVEVYHDKEYKSKRWHFPSHNFTLSVIWSPFLVKAAIFEDINGVSSTEIQLHLDKLDKIWTDQYHSFDYMIISGGKWFLKTAIYHENDKVVGCHYCPGKNLMELGFDYAYRKTLDLVFNFTNSSPHKTTILVRTATPDHFENGEWFSGGTCARKVPFKEGEISFTDVDSILRNIELEVFEKALAVASKRGLSLKLLDTSRLSLLRPDGHPGPYRQFHPFSKDKNAKVQNDCLHWCLPGPIDSWNDLVMEMVVNG</sequence>
<keyword evidence="4" id="KW-1185">Reference proteome</keyword>
<dbReference type="InterPro" id="IPR026057">
    <property type="entry name" value="TBL_C"/>
</dbReference>
<dbReference type="Pfam" id="PF13839">
    <property type="entry name" value="PC-Esterase"/>
    <property type="match status" value="1"/>
</dbReference>
<dbReference type="PANTHER" id="PTHR32285">
    <property type="entry name" value="PROTEIN TRICHOME BIREFRINGENCE-LIKE 9-RELATED"/>
    <property type="match status" value="1"/>
</dbReference>
<dbReference type="AlphaFoldDB" id="A0AAP0HRV7"/>
<gene>
    <name evidence="3" type="ORF">Scep_025760</name>
</gene>
<reference evidence="3 4" key="1">
    <citation type="submission" date="2024-01" db="EMBL/GenBank/DDBJ databases">
        <title>Genome assemblies of Stephania.</title>
        <authorList>
            <person name="Yang L."/>
        </authorList>
    </citation>
    <scope>NUCLEOTIDE SEQUENCE [LARGE SCALE GENOMIC DNA]</scope>
    <source>
        <strain evidence="3">JXDWG</strain>
        <tissue evidence="3">Leaf</tissue>
    </source>
</reference>
<name>A0AAP0HRV7_9MAGN</name>
<protein>
    <recommendedName>
        <fullName evidence="2">Trichome birefringence-like C-terminal domain-containing protein</fullName>
    </recommendedName>
</protein>
<evidence type="ECO:0000259" key="2">
    <source>
        <dbReference type="Pfam" id="PF13839"/>
    </source>
</evidence>
<comment type="similarity">
    <text evidence="1">Belongs to the PC-esterase family. TBL subfamily.</text>
</comment>
<dbReference type="InterPro" id="IPR029962">
    <property type="entry name" value="TBL"/>
</dbReference>
<evidence type="ECO:0000256" key="1">
    <source>
        <dbReference type="ARBA" id="ARBA00007727"/>
    </source>
</evidence>
<evidence type="ECO:0000313" key="3">
    <source>
        <dbReference type="EMBL" id="KAK9094291.1"/>
    </source>
</evidence>
<organism evidence="3 4">
    <name type="scientific">Stephania cephalantha</name>
    <dbReference type="NCBI Taxonomy" id="152367"/>
    <lineage>
        <taxon>Eukaryota</taxon>
        <taxon>Viridiplantae</taxon>
        <taxon>Streptophyta</taxon>
        <taxon>Embryophyta</taxon>
        <taxon>Tracheophyta</taxon>
        <taxon>Spermatophyta</taxon>
        <taxon>Magnoliopsida</taxon>
        <taxon>Ranunculales</taxon>
        <taxon>Menispermaceae</taxon>
        <taxon>Menispermoideae</taxon>
        <taxon>Cissampelideae</taxon>
        <taxon>Stephania</taxon>
    </lineage>
</organism>
<accession>A0AAP0HRV7</accession>
<dbReference type="PANTHER" id="PTHR32285:SF324">
    <property type="entry name" value="PROTEIN TRICHOME BIREFRINGENCE-LIKE 25"/>
    <property type="match status" value="1"/>
</dbReference>
<dbReference type="GO" id="GO:0016413">
    <property type="term" value="F:O-acetyltransferase activity"/>
    <property type="evidence" value="ECO:0007669"/>
    <property type="project" value="InterPro"/>
</dbReference>
<comment type="caution">
    <text evidence="3">The sequence shown here is derived from an EMBL/GenBank/DDBJ whole genome shotgun (WGS) entry which is preliminary data.</text>
</comment>
<dbReference type="GO" id="GO:0005794">
    <property type="term" value="C:Golgi apparatus"/>
    <property type="evidence" value="ECO:0007669"/>
    <property type="project" value="TreeGrafter"/>
</dbReference>
<dbReference type="Proteomes" id="UP001419268">
    <property type="component" value="Unassembled WGS sequence"/>
</dbReference>
<evidence type="ECO:0000313" key="4">
    <source>
        <dbReference type="Proteomes" id="UP001419268"/>
    </source>
</evidence>
<proteinExistence type="inferred from homology"/>
<dbReference type="EMBL" id="JBBNAG010000011">
    <property type="protein sequence ID" value="KAK9094291.1"/>
    <property type="molecule type" value="Genomic_DNA"/>
</dbReference>